<evidence type="ECO:0000313" key="1">
    <source>
        <dbReference type="EMBL" id="VEB39494.1"/>
    </source>
</evidence>
<organism evidence="1 2">
    <name type="scientific">Legionella cherrii</name>
    <dbReference type="NCBI Taxonomy" id="28084"/>
    <lineage>
        <taxon>Bacteria</taxon>
        <taxon>Pseudomonadati</taxon>
        <taxon>Pseudomonadota</taxon>
        <taxon>Gammaproteobacteria</taxon>
        <taxon>Legionellales</taxon>
        <taxon>Legionellaceae</taxon>
        <taxon>Legionella</taxon>
    </lineage>
</organism>
<sequence>MSFISETKINQSIEQCKIAYVGVEVLVIIYWIIKSARSLLITSGCSI</sequence>
<protein>
    <submittedName>
        <fullName evidence="1">Uncharacterized protein</fullName>
    </submittedName>
</protein>
<accession>A0ABY6TAR9</accession>
<proteinExistence type="predicted"/>
<evidence type="ECO:0000313" key="2">
    <source>
        <dbReference type="Proteomes" id="UP000277577"/>
    </source>
</evidence>
<dbReference type="Proteomes" id="UP000277577">
    <property type="component" value="Chromosome"/>
</dbReference>
<dbReference type="EMBL" id="LR134173">
    <property type="protein sequence ID" value="VEB39494.1"/>
    <property type="molecule type" value="Genomic_DNA"/>
</dbReference>
<gene>
    <name evidence="1" type="ORF">NCTC11976_03279</name>
</gene>
<name>A0ABY6TAR9_9GAMM</name>
<reference evidence="1 2" key="1">
    <citation type="submission" date="2018-12" db="EMBL/GenBank/DDBJ databases">
        <authorList>
            <consortium name="Pathogen Informatics"/>
        </authorList>
    </citation>
    <scope>NUCLEOTIDE SEQUENCE [LARGE SCALE GENOMIC DNA]</scope>
    <source>
        <strain evidence="1 2">NCTC11976</strain>
    </source>
</reference>
<keyword evidence="2" id="KW-1185">Reference proteome</keyword>